<dbReference type="AlphaFoldDB" id="A0A5E8BI93"/>
<dbReference type="Gene3D" id="3.30.420.40">
    <property type="match status" value="1"/>
</dbReference>
<dbReference type="GO" id="GO:0000139">
    <property type="term" value="C:Golgi membrane"/>
    <property type="evidence" value="ECO:0007669"/>
    <property type="project" value="UniProtKB-SubCell"/>
</dbReference>
<name>A0A5E8BI93_9ASCO</name>
<dbReference type="RefSeq" id="XP_031853473.1">
    <property type="nucleotide sequence ID" value="XM_031997582.1"/>
</dbReference>
<dbReference type="GO" id="GO:0017111">
    <property type="term" value="F:ribonucleoside triphosphate phosphatase activity"/>
    <property type="evidence" value="ECO:0007669"/>
    <property type="project" value="TreeGrafter"/>
</dbReference>
<dbReference type="Gene3D" id="3.30.420.150">
    <property type="entry name" value="Exopolyphosphatase. Domain 2"/>
    <property type="match status" value="1"/>
</dbReference>
<feature type="region of interest" description="Disordered" evidence="8">
    <location>
        <begin position="1"/>
        <end position="79"/>
    </location>
</feature>
<evidence type="ECO:0000256" key="4">
    <source>
        <dbReference type="ARBA" id="ARBA00037742"/>
    </source>
</evidence>
<dbReference type="GO" id="GO:0004382">
    <property type="term" value="F:GDP phosphatase activity"/>
    <property type="evidence" value="ECO:0007669"/>
    <property type="project" value="UniProtKB-EC"/>
</dbReference>
<keyword evidence="9" id="KW-0472">Membrane</keyword>
<dbReference type="OrthoDB" id="6372431at2759"/>
<feature type="compositionally biased region" description="Low complexity" evidence="8">
    <location>
        <begin position="48"/>
        <end position="64"/>
    </location>
</feature>
<evidence type="ECO:0000256" key="5">
    <source>
        <dbReference type="ARBA" id="ARBA00038903"/>
    </source>
</evidence>
<reference evidence="10 11" key="1">
    <citation type="submission" date="2019-09" db="EMBL/GenBank/DDBJ databases">
        <authorList>
            <person name="Brejova B."/>
        </authorList>
    </citation>
    <scope>NUCLEOTIDE SEQUENCE [LARGE SCALE GENOMIC DNA]</scope>
</reference>
<feature type="binding site" evidence="7">
    <location>
        <begin position="308"/>
        <end position="312"/>
    </location>
    <ligand>
        <name>ATP</name>
        <dbReference type="ChEBI" id="CHEBI:30616"/>
    </ligand>
</feature>
<keyword evidence="9" id="KW-0812">Transmembrane</keyword>
<dbReference type="Pfam" id="PF01150">
    <property type="entry name" value="GDA1_CD39"/>
    <property type="match status" value="1"/>
</dbReference>
<proteinExistence type="inferred from homology"/>
<evidence type="ECO:0000256" key="2">
    <source>
        <dbReference type="ARBA" id="ARBA00009283"/>
    </source>
</evidence>
<dbReference type="PANTHER" id="PTHR11782">
    <property type="entry name" value="ADENOSINE/GUANOSINE DIPHOSPHATASE"/>
    <property type="match status" value="1"/>
</dbReference>
<dbReference type="GO" id="GO:0006487">
    <property type="term" value="P:protein N-linked glycosylation"/>
    <property type="evidence" value="ECO:0007669"/>
    <property type="project" value="TreeGrafter"/>
</dbReference>
<dbReference type="GO" id="GO:0009134">
    <property type="term" value="P:nucleoside diphosphate catabolic process"/>
    <property type="evidence" value="ECO:0007669"/>
    <property type="project" value="TreeGrafter"/>
</dbReference>
<evidence type="ECO:0000256" key="8">
    <source>
        <dbReference type="SAM" id="MobiDB-lite"/>
    </source>
</evidence>
<evidence type="ECO:0000256" key="7">
    <source>
        <dbReference type="PIRSR" id="PIRSR600407-2"/>
    </source>
</evidence>
<accession>A0A5E8BI93</accession>
<comment type="subcellular location">
    <subcellularLocation>
        <location evidence="1">Golgi apparatus membrane</location>
        <topology evidence="1">Single-pass type II membrane protein</topology>
    </subcellularLocation>
</comment>
<dbReference type="EMBL" id="CABVLU010000002">
    <property type="protein sequence ID" value="VVT50739.1"/>
    <property type="molecule type" value="Genomic_DNA"/>
</dbReference>
<sequence length="657" mass="73281">MPADTSINTQTLPATEPLSTQNEASHLTSSKSLIEDRNSSVLSKETDTSSSRSTSRSPRNSKTSQPELSAKPQHSKTIEHKHTSIKSAFIYFKITFIAALVAILVAYLISSNETVNSLTDGLSKPADLLESNFVVIIDAGSTGSRVHVYEFNTSISASPGQNTHYIPQLVHETFELTRPGLSYKPYVQNFDEGAKSLDPLLKVALQIVPEKLRKTTPLALKATAGLRLIGSETSAQYIDYVTQYLKENYPFKIKDVGIMDGKEEAVYAWLTTNYLLEYLDDEGSNNNTDSLSIKRNHKMTAAVFDLGGASTQIVFEPDPVLYSDAVIQEIVHAGHGDHIYDMVLGGYQYKLYQHSHLGYGLMEARKKIHQTVFSNYIEALVDDYSGDLLESKLDNFFFKKSGHIFHLENPCVATGMNRTVRVPIRSILQEKLGGSPLVQKVDHYIDKLREMNLIEEDLLVDGSTPQTHSENLLVTMVGPKIAQDPEECIDITLQILNLDVQCHLDPCSFNGIHQPDISETFGKRSNSSTDAPLYIFSYFYDRTFPLGLPQKFPLSEFTTLLADVCQGPQAWSRQRKVYGGEINPRFKDLSNEVIQELDGRPEWCLDLAVMYSLLSKGYGIPLDREVTIAKKIHNHELGWCLGAAIGLLSGLEEEKDI</sequence>
<keyword evidence="9" id="KW-1133">Transmembrane helix</keyword>
<evidence type="ECO:0000313" key="10">
    <source>
        <dbReference type="EMBL" id="VVT50739.1"/>
    </source>
</evidence>
<dbReference type="GO" id="GO:0005524">
    <property type="term" value="F:ATP binding"/>
    <property type="evidence" value="ECO:0007669"/>
    <property type="project" value="UniProtKB-KW"/>
</dbReference>
<gene>
    <name evidence="10" type="ORF">SAPINGB_P002864</name>
</gene>
<dbReference type="GO" id="GO:0045134">
    <property type="term" value="F:UDP phosphatase activity"/>
    <property type="evidence" value="ECO:0007669"/>
    <property type="project" value="TreeGrafter"/>
</dbReference>
<dbReference type="GeneID" id="43581682"/>
<keyword evidence="7" id="KW-0547">Nucleotide-binding</keyword>
<dbReference type="Proteomes" id="UP000398389">
    <property type="component" value="Unassembled WGS sequence"/>
</dbReference>
<comment type="similarity">
    <text evidence="2">Belongs to the GDA1/CD39 NTPase family.</text>
</comment>
<comment type="function">
    <text evidence="4">After transfer of sugars to endogenous macromolecular acceptors, the enzyme converts nucleoside diphosphates to nucleoside monophosphates which in turn exit the Golgi lumen in a coupled antiporter reaction, allowing entry of additional nucleotide sugar from the cytosol.</text>
</comment>
<evidence type="ECO:0000256" key="1">
    <source>
        <dbReference type="ARBA" id="ARBA00004323"/>
    </source>
</evidence>
<feature type="compositionally biased region" description="Polar residues" evidence="8">
    <location>
        <begin position="1"/>
        <end position="32"/>
    </location>
</feature>
<feature type="active site" description="Proton acceptor" evidence="6">
    <location>
        <position position="264"/>
    </location>
</feature>
<keyword evidence="11" id="KW-1185">Reference proteome</keyword>
<dbReference type="PANTHER" id="PTHR11782:SF83">
    <property type="entry name" value="GUANOSINE-DIPHOSPHATASE"/>
    <property type="match status" value="1"/>
</dbReference>
<organism evidence="10 11">
    <name type="scientific">Magnusiomyces paraingens</name>
    <dbReference type="NCBI Taxonomy" id="2606893"/>
    <lineage>
        <taxon>Eukaryota</taxon>
        <taxon>Fungi</taxon>
        <taxon>Dikarya</taxon>
        <taxon>Ascomycota</taxon>
        <taxon>Saccharomycotina</taxon>
        <taxon>Dipodascomycetes</taxon>
        <taxon>Dipodascales</taxon>
        <taxon>Dipodascaceae</taxon>
        <taxon>Magnusiomyces</taxon>
    </lineage>
</organism>
<feature type="transmembrane region" description="Helical" evidence="9">
    <location>
        <begin position="90"/>
        <end position="109"/>
    </location>
</feature>
<dbReference type="InterPro" id="IPR000407">
    <property type="entry name" value="GDA1_CD39_NTPase"/>
</dbReference>
<evidence type="ECO:0000256" key="9">
    <source>
        <dbReference type="SAM" id="Phobius"/>
    </source>
</evidence>
<protein>
    <recommendedName>
        <fullName evidence="5">guanosine-diphosphatase</fullName>
        <ecNumber evidence="5">3.6.1.42</ecNumber>
    </recommendedName>
</protein>
<keyword evidence="7" id="KW-0067">ATP-binding</keyword>
<evidence type="ECO:0000313" key="11">
    <source>
        <dbReference type="Proteomes" id="UP000398389"/>
    </source>
</evidence>
<evidence type="ECO:0000256" key="3">
    <source>
        <dbReference type="ARBA" id="ARBA00022801"/>
    </source>
</evidence>
<evidence type="ECO:0000256" key="6">
    <source>
        <dbReference type="PIRSR" id="PIRSR600407-1"/>
    </source>
</evidence>
<keyword evidence="3" id="KW-0378">Hydrolase</keyword>
<dbReference type="EC" id="3.6.1.42" evidence="5"/>